<organism evidence="4">
    <name type="scientific">Caenorhabditis brenneri</name>
    <name type="common">Nematode worm</name>
    <dbReference type="NCBI Taxonomy" id="135651"/>
    <lineage>
        <taxon>Eukaryota</taxon>
        <taxon>Metazoa</taxon>
        <taxon>Ecdysozoa</taxon>
        <taxon>Nematoda</taxon>
        <taxon>Chromadorea</taxon>
        <taxon>Rhabditida</taxon>
        <taxon>Rhabditina</taxon>
        <taxon>Rhabditomorpha</taxon>
        <taxon>Rhabditoidea</taxon>
        <taxon>Rhabditidae</taxon>
        <taxon>Peloderinae</taxon>
        <taxon>Caenorhabditis</taxon>
    </lineage>
</organism>
<sequence>MTWFPLTALLPLIAFGNCDPNIFQLNKYSTGSTVTFDYVEHGAKLYLASNDDNSFLKNIEIISGGTITTLDTINGYTAGYTPMSLTITGGLSLRTTNNDTITNVLTGYLYVTTKEQADDPSFAVYVLKNRQAITTPDKKSTVVILNTELVTDSTDIDKPLKTSYVTAINQSPDTNMRFHWGFPAANWTNVTINQFFENPLYIENYDYDGKLYNSTKAFFDNVEPLQIGLDCWYITTDGPAVAMILESKYVSNHVYTTTAVNATGLIVNSLIYKQHEVNFLLDYTRTRTVGTLISVFPISDDYISFYLSENNGGQIVQNYNKKTNIKHGLLTTYMQASKLTINSTSIFPGVFYCQYYGFTGDLIPVTSTVVQTSSTISSTSAVSTSTVVTTTKSSSTQSIIQILCITVALVFFLIILI</sequence>
<evidence type="ECO:0008006" key="5">
    <source>
        <dbReference type="Google" id="ProtNLM"/>
    </source>
</evidence>
<dbReference type="STRING" id="135651.G0N6I7"/>
<keyword evidence="1" id="KW-1133">Transmembrane helix</keyword>
<dbReference type="OMA" id="WTYITIN"/>
<evidence type="ECO:0000313" key="4">
    <source>
        <dbReference type="Proteomes" id="UP000008068"/>
    </source>
</evidence>
<keyword evidence="1" id="KW-0812">Transmembrane</keyword>
<keyword evidence="4" id="KW-1185">Reference proteome</keyword>
<dbReference type="EMBL" id="GL379844">
    <property type="protein sequence ID" value="EGT53875.1"/>
    <property type="molecule type" value="Genomic_DNA"/>
</dbReference>
<proteinExistence type="predicted"/>
<reference evidence="4" key="1">
    <citation type="submission" date="2011-07" db="EMBL/GenBank/DDBJ databases">
        <authorList>
            <consortium name="Caenorhabditis brenneri Sequencing and Analysis Consortium"/>
            <person name="Wilson R.K."/>
        </authorList>
    </citation>
    <scope>NUCLEOTIDE SEQUENCE [LARGE SCALE GENOMIC DNA]</scope>
    <source>
        <strain evidence="4">PB2801</strain>
    </source>
</reference>
<dbReference type="InterPro" id="IPR005071">
    <property type="entry name" value="Glycoprotein"/>
</dbReference>
<evidence type="ECO:0000313" key="3">
    <source>
        <dbReference type="EMBL" id="EGT53875.1"/>
    </source>
</evidence>
<dbReference type="AlphaFoldDB" id="G0N6I7"/>
<gene>
    <name evidence="3" type="ORF">CAEBREN_15625</name>
</gene>
<keyword evidence="2" id="KW-0732">Signal</keyword>
<dbReference type="eggNOG" id="ENOG502SG5B">
    <property type="taxonomic scope" value="Eukaryota"/>
</dbReference>
<dbReference type="Pfam" id="PF03409">
    <property type="entry name" value="Glycoprotein"/>
    <property type="match status" value="1"/>
</dbReference>
<feature type="chain" id="PRO_5003405290" description="CUB-like domain-containing protein" evidence="2">
    <location>
        <begin position="19"/>
        <end position="417"/>
    </location>
</feature>
<keyword evidence="1" id="KW-0472">Membrane</keyword>
<name>G0N6I7_CAEBE</name>
<dbReference type="PANTHER" id="PTHR21733:SF7">
    <property type="entry name" value="CUB_2 DOMAIN-CONTAINING PROTEIN-RELATED"/>
    <property type="match status" value="1"/>
</dbReference>
<evidence type="ECO:0000256" key="2">
    <source>
        <dbReference type="SAM" id="SignalP"/>
    </source>
</evidence>
<dbReference type="Proteomes" id="UP000008068">
    <property type="component" value="Unassembled WGS sequence"/>
</dbReference>
<evidence type="ECO:0000256" key="1">
    <source>
        <dbReference type="SAM" id="Phobius"/>
    </source>
</evidence>
<dbReference type="GO" id="GO:0045121">
    <property type="term" value="C:membrane raft"/>
    <property type="evidence" value="ECO:0007669"/>
    <property type="project" value="TreeGrafter"/>
</dbReference>
<feature type="transmembrane region" description="Helical" evidence="1">
    <location>
        <begin position="398"/>
        <end position="416"/>
    </location>
</feature>
<dbReference type="InParanoid" id="G0N6I7"/>
<dbReference type="PANTHER" id="PTHR21733">
    <property type="entry name" value="CUB_2 DOMAIN-CONTAINING PROTEIN-RELATED-RELATED"/>
    <property type="match status" value="1"/>
</dbReference>
<dbReference type="FunCoup" id="G0N6I7">
    <property type="interactions" value="436"/>
</dbReference>
<dbReference type="HOGENOM" id="CLU_040349_1_0_1"/>
<feature type="signal peptide" evidence="2">
    <location>
        <begin position="1"/>
        <end position="18"/>
    </location>
</feature>
<accession>G0N6I7</accession>
<dbReference type="GO" id="GO:0045087">
    <property type="term" value="P:innate immune response"/>
    <property type="evidence" value="ECO:0007669"/>
    <property type="project" value="TreeGrafter"/>
</dbReference>
<protein>
    <recommendedName>
        <fullName evidence="5">CUB-like domain-containing protein</fullName>
    </recommendedName>
</protein>
<dbReference type="OrthoDB" id="5861221at2759"/>